<dbReference type="KEGG" id="csq:CSCA_0454"/>
<dbReference type="InterPro" id="IPR000825">
    <property type="entry name" value="SUF_FeS_clus_asmbl_SufBD_core"/>
</dbReference>
<protein>
    <submittedName>
        <fullName evidence="2">SufBD protein</fullName>
    </submittedName>
</protein>
<evidence type="ECO:0000313" key="3">
    <source>
        <dbReference type="Proteomes" id="UP000033115"/>
    </source>
</evidence>
<dbReference type="Pfam" id="PF01458">
    <property type="entry name" value="SUFBD_core"/>
    <property type="match status" value="1"/>
</dbReference>
<reference evidence="2 3" key="1">
    <citation type="journal article" date="2015" name="J. Biotechnol.">
        <title>Complete genome sequence of a malodorant-producing acetogen, Clostridium scatologenes ATCC 25775(T).</title>
        <authorList>
            <person name="Zhu Z."/>
            <person name="Guo T."/>
            <person name="Zheng H."/>
            <person name="Song T."/>
            <person name="Ouyang P."/>
            <person name="Xie J."/>
        </authorList>
    </citation>
    <scope>NUCLEOTIDE SEQUENCE [LARGE SCALE GENOMIC DNA]</scope>
    <source>
        <strain evidence="2 3">ATCC 25775</strain>
    </source>
</reference>
<name>A0A0E3JM10_CLOSL</name>
<dbReference type="RefSeq" id="WP_029160651.1">
    <property type="nucleotide sequence ID" value="NZ_CP009933.1"/>
</dbReference>
<dbReference type="GO" id="GO:0016226">
    <property type="term" value="P:iron-sulfur cluster assembly"/>
    <property type="evidence" value="ECO:0007669"/>
    <property type="project" value="InterPro"/>
</dbReference>
<dbReference type="HOGENOM" id="CLU_908343_0_0_9"/>
<dbReference type="PANTHER" id="PTHR30508">
    <property type="entry name" value="FES CLUSTER ASSEMBLY PROTEIN SUF"/>
    <property type="match status" value="1"/>
</dbReference>
<dbReference type="AlphaFoldDB" id="A0A0E3JM10"/>
<organism evidence="2 3">
    <name type="scientific">Clostridium scatologenes</name>
    <dbReference type="NCBI Taxonomy" id="1548"/>
    <lineage>
        <taxon>Bacteria</taxon>
        <taxon>Bacillati</taxon>
        <taxon>Bacillota</taxon>
        <taxon>Clostridia</taxon>
        <taxon>Eubacteriales</taxon>
        <taxon>Clostridiaceae</taxon>
        <taxon>Clostridium</taxon>
    </lineage>
</organism>
<dbReference type="InterPro" id="IPR055346">
    <property type="entry name" value="Fe-S_cluster_assembly_SufBD"/>
</dbReference>
<dbReference type="Proteomes" id="UP000033115">
    <property type="component" value="Chromosome"/>
</dbReference>
<keyword evidence="3" id="KW-1185">Reference proteome</keyword>
<evidence type="ECO:0000313" key="2">
    <source>
        <dbReference type="EMBL" id="AKA67579.1"/>
    </source>
</evidence>
<gene>
    <name evidence="2" type="ORF">CSCA_0454</name>
</gene>
<evidence type="ECO:0000259" key="1">
    <source>
        <dbReference type="Pfam" id="PF01458"/>
    </source>
</evidence>
<dbReference type="PANTHER" id="PTHR30508:SF6">
    <property type="entry name" value="UPF0051 PROTEIN MJ0034"/>
    <property type="match status" value="1"/>
</dbReference>
<accession>A0A0E3JM10</accession>
<dbReference type="STRING" id="1548.CSCA_0454"/>
<proteinExistence type="predicted"/>
<dbReference type="InterPro" id="IPR037284">
    <property type="entry name" value="SUF_FeS_clus_asmbl_SufBD_sf"/>
</dbReference>
<feature type="domain" description="SUF system FeS cluster assembly SufBD core" evidence="1">
    <location>
        <begin position="82"/>
        <end position="304"/>
    </location>
</feature>
<dbReference type="EMBL" id="CP009933">
    <property type="protein sequence ID" value="AKA67579.1"/>
    <property type="molecule type" value="Genomic_DNA"/>
</dbReference>
<sequence>MLDALDKSMLDQMSGLHELPIGAYNIRKNGEKAARNTTANIDIVTKEDKPGINIIVKPGTKNESVHIPVIITQEGLNDVVYNTFEIGEGSDVLIVAGCGIHNPGDTKSQHDGVHEFFIRKGARIKYVEKHFGEGNGNGERVLNPKTIIEVEEGGYAELELVQIKGVDSTKRDTEIKLHKDAKVVVIERLLTYKNQDAESIINVEMVGKDSSAQIISRSVARDDSRQMFHLNMSGYERCRGHIQCDSIIMDKARVESIPKISAFHSDSQLIHEAAIGRIANDQLIKLMSLGLSEKEAEDTILNGFLK</sequence>
<dbReference type="SUPFAM" id="SSF101960">
    <property type="entry name" value="Stabilizer of iron transporter SufD"/>
    <property type="match status" value="1"/>
</dbReference>